<sequence>LSKQTAESSPASAAAAATGAEPRSDEPWTCKK</sequence>
<evidence type="ECO:0000256" key="1">
    <source>
        <dbReference type="SAM" id="MobiDB-lite"/>
    </source>
</evidence>
<feature type="region of interest" description="Disordered" evidence="1">
    <location>
        <begin position="1"/>
        <end position="32"/>
    </location>
</feature>
<reference evidence="2" key="1">
    <citation type="journal article" date="2011" name="Biol. Lett.">
        <title>Selection on codon usage and base composition in Drosophila americana.</title>
        <authorList>
            <person name="Marion de Proce S."/>
            <person name="Zeng K."/>
            <person name="Betancourt A.J."/>
            <person name="Charlesworth B."/>
        </authorList>
    </citation>
    <scope>NUCLEOTIDE SEQUENCE</scope>
    <source>
        <strain evidence="2">HI99.48</strain>
    </source>
</reference>
<accession>G3KJ73</accession>
<dbReference type="EMBL" id="JN246882">
    <property type="protein sequence ID" value="AEN19552.1"/>
    <property type="molecule type" value="Genomic_DNA"/>
</dbReference>
<proteinExistence type="predicted"/>
<feature type="non-terminal residue" evidence="2">
    <location>
        <position position="32"/>
    </location>
</feature>
<organism evidence="2">
    <name type="scientific">Drosophila americana</name>
    <name type="common">Fruit fly</name>
    <dbReference type="NCBI Taxonomy" id="40366"/>
    <lineage>
        <taxon>Eukaryota</taxon>
        <taxon>Metazoa</taxon>
        <taxon>Ecdysozoa</taxon>
        <taxon>Arthropoda</taxon>
        <taxon>Hexapoda</taxon>
        <taxon>Insecta</taxon>
        <taxon>Pterygota</taxon>
        <taxon>Neoptera</taxon>
        <taxon>Endopterygota</taxon>
        <taxon>Diptera</taxon>
        <taxon>Brachycera</taxon>
        <taxon>Muscomorpha</taxon>
        <taxon>Ephydroidea</taxon>
        <taxon>Drosophilidae</taxon>
        <taxon>Drosophila</taxon>
    </lineage>
</organism>
<protein>
    <submittedName>
        <fullName evidence="2">Small optic lobes</fullName>
    </submittedName>
</protein>
<feature type="non-terminal residue" evidence="2">
    <location>
        <position position="1"/>
    </location>
</feature>
<feature type="compositionally biased region" description="Basic and acidic residues" evidence="1">
    <location>
        <begin position="22"/>
        <end position="32"/>
    </location>
</feature>
<dbReference type="AlphaFoldDB" id="G3KJ73"/>
<name>G3KJ73_DROAE</name>
<evidence type="ECO:0000313" key="2">
    <source>
        <dbReference type="EMBL" id="AEN19552.1"/>
    </source>
</evidence>
<feature type="compositionally biased region" description="Low complexity" evidence="1">
    <location>
        <begin position="1"/>
        <end position="21"/>
    </location>
</feature>
<gene>
    <name evidence="2" type="primary">sol</name>
</gene>